<reference evidence="1 2" key="1">
    <citation type="submission" date="2022-06" db="EMBL/GenBank/DDBJ databases">
        <title>Sequencing the genomes of 1000 actinobacteria strains.</title>
        <authorList>
            <person name="Klenk H.-P."/>
        </authorList>
    </citation>
    <scope>NUCLEOTIDE SEQUENCE [LARGE SCALE GENOMIC DNA]</scope>
    <source>
        <strain evidence="1 2">DSM 41656</strain>
    </source>
</reference>
<dbReference type="Proteomes" id="UP001206483">
    <property type="component" value="Unassembled WGS sequence"/>
</dbReference>
<evidence type="ECO:0000313" key="1">
    <source>
        <dbReference type="EMBL" id="MCP2309276.1"/>
    </source>
</evidence>
<organism evidence="1 2">
    <name type="scientific">Kitasatospora paracochleata</name>
    <dbReference type="NCBI Taxonomy" id="58354"/>
    <lineage>
        <taxon>Bacteria</taxon>
        <taxon>Bacillati</taxon>
        <taxon>Actinomycetota</taxon>
        <taxon>Actinomycetes</taxon>
        <taxon>Kitasatosporales</taxon>
        <taxon>Streptomycetaceae</taxon>
        <taxon>Kitasatospora</taxon>
    </lineage>
</organism>
<dbReference type="RefSeq" id="WP_253796270.1">
    <property type="nucleotide sequence ID" value="NZ_JAMZDX010000002.1"/>
</dbReference>
<keyword evidence="2" id="KW-1185">Reference proteome</keyword>
<accession>A0ABT1IVW0</accession>
<gene>
    <name evidence="1" type="ORF">FHR36_002400</name>
</gene>
<name>A0ABT1IVW0_9ACTN</name>
<comment type="caution">
    <text evidence="1">The sequence shown here is derived from an EMBL/GenBank/DDBJ whole genome shotgun (WGS) entry which is preliminary data.</text>
</comment>
<dbReference type="EMBL" id="JAMZDX010000002">
    <property type="protein sequence ID" value="MCP2309276.1"/>
    <property type="molecule type" value="Genomic_DNA"/>
</dbReference>
<protein>
    <submittedName>
        <fullName evidence="1">Uncharacterized protein</fullName>
    </submittedName>
</protein>
<sequence length="112" mass="12413">MSLAAAAEDWEAAMREAGFHLWCGTPEDDTESWVPLKLRVYRRVSEPRFLVDLEGVFESEWAYAATLPDVMGLLGQWAPVVQALVMTGVLAQADAENRGRPVGLGLGRQVRR</sequence>
<proteinExistence type="predicted"/>
<evidence type="ECO:0000313" key="2">
    <source>
        <dbReference type="Proteomes" id="UP001206483"/>
    </source>
</evidence>